<dbReference type="SMART" id="SM00387">
    <property type="entry name" value="HATPase_c"/>
    <property type="match status" value="1"/>
</dbReference>
<keyword evidence="10" id="KW-0902">Two-component regulatory system</keyword>
<dbReference type="Gene3D" id="3.30.565.10">
    <property type="entry name" value="Histidine kinase-like ATPase, C-terminal domain"/>
    <property type="match status" value="1"/>
</dbReference>
<keyword evidence="7" id="KW-0547">Nucleotide-binding</keyword>
<dbReference type="Proteomes" id="UP000190626">
    <property type="component" value="Unassembled WGS sequence"/>
</dbReference>
<dbReference type="OrthoDB" id="9776552at2"/>
<dbReference type="RefSeq" id="WP_079421347.1">
    <property type="nucleotide sequence ID" value="NZ_MBTG01000073.1"/>
</dbReference>
<protein>
    <recommendedName>
        <fullName evidence="3">histidine kinase</fullName>
        <ecNumber evidence="3">2.7.13.3</ecNumber>
    </recommendedName>
</protein>
<comment type="subcellular location">
    <subcellularLocation>
        <location evidence="2">Cell membrane</location>
        <topology evidence="2">Multi-pass membrane protein</topology>
    </subcellularLocation>
</comment>
<dbReference type="GO" id="GO:0005886">
    <property type="term" value="C:plasma membrane"/>
    <property type="evidence" value="ECO:0007669"/>
    <property type="project" value="UniProtKB-SubCell"/>
</dbReference>
<evidence type="ECO:0000256" key="2">
    <source>
        <dbReference type="ARBA" id="ARBA00004651"/>
    </source>
</evidence>
<dbReference type="GO" id="GO:0000155">
    <property type="term" value="F:phosphorelay sensor kinase activity"/>
    <property type="evidence" value="ECO:0007669"/>
    <property type="project" value="InterPro"/>
</dbReference>
<dbReference type="PANTHER" id="PTHR34220:SF7">
    <property type="entry name" value="SENSOR HISTIDINE KINASE YPDA"/>
    <property type="match status" value="1"/>
</dbReference>
<dbReference type="STRING" id="1469647.BC351_13875"/>
<dbReference type="InterPro" id="IPR003594">
    <property type="entry name" value="HATPase_dom"/>
</dbReference>
<dbReference type="Pfam" id="PF02518">
    <property type="entry name" value="HATPase_c"/>
    <property type="match status" value="1"/>
</dbReference>
<evidence type="ECO:0000256" key="12">
    <source>
        <dbReference type="SAM" id="Phobius"/>
    </source>
</evidence>
<evidence type="ECO:0000256" key="11">
    <source>
        <dbReference type="ARBA" id="ARBA00023136"/>
    </source>
</evidence>
<keyword evidence="8" id="KW-0418">Kinase</keyword>
<evidence type="ECO:0000259" key="14">
    <source>
        <dbReference type="PROSITE" id="PS50885"/>
    </source>
</evidence>
<dbReference type="EC" id="2.7.13.3" evidence="3"/>
<dbReference type="PANTHER" id="PTHR34220">
    <property type="entry name" value="SENSOR HISTIDINE KINASE YPDA"/>
    <property type="match status" value="1"/>
</dbReference>
<evidence type="ECO:0000313" key="15">
    <source>
        <dbReference type="EMBL" id="OPH46580.1"/>
    </source>
</evidence>
<keyword evidence="12" id="KW-1133">Transmembrane helix</keyword>
<dbReference type="InterPro" id="IPR010559">
    <property type="entry name" value="Sig_transdc_His_kin_internal"/>
</dbReference>
<keyword evidence="4" id="KW-1003">Cell membrane</keyword>
<dbReference type="PROSITE" id="PS50885">
    <property type="entry name" value="HAMP"/>
    <property type="match status" value="1"/>
</dbReference>
<dbReference type="InterPro" id="IPR005467">
    <property type="entry name" value="His_kinase_dom"/>
</dbReference>
<dbReference type="InterPro" id="IPR050640">
    <property type="entry name" value="Bact_2-comp_sensor_kinase"/>
</dbReference>
<dbReference type="InterPro" id="IPR036890">
    <property type="entry name" value="HATPase_C_sf"/>
</dbReference>
<evidence type="ECO:0000256" key="10">
    <source>
        <dbReference type="ARBA" id="ARBA00023012"/>
    </source>
</evidence>
<evidence type="ECO:0000256" key="9">
    <source>
        <dbReference type="ARBA" id="ARBA00022840"/>
    </source>
</evidence>
<evidence type="ECO:0000256" key="4">
    <source>
        <dbReference type="ARBA" id="ARBA00022475"/>
    </source>
</evidence>
<keyword evidence="6" id="KW-0808">Transferase</keyword>
<dbReference type="Pfam" id="PF00672">
    <property type="entry name" value="HAMP"/>
    <property type="match status" value="1"/>
</dbReference>
<evidence type="ECO:0000313" key="16">
    <source>
        <dbReference type="Proteomes" id="UP000190626"/>
    </source>
</evidence>
<dbReference type="Gene3D" id="3.30.450.20">
    <property type="entry name" value="PAS domain"/>
    <property type="match status" value="2"/>
</dbReference>
<keyword evidence="11 12" id="KW-0472">Membrane</keyword>
<accession>A0A1V4H631</accession>
<dbReference type="Gene3D" id="6.10.340.10">
    <property type="match status" value="1"/>
</dbReference>
<evidence type="ECO:0000256" key="3">
    <source>
        <dbReference type="ARBA" id="ARBA00012438"/>
    </source>
</evidence>
<keyword evidence="5" id="KW-0597">Phosphoprotein</keyword>
<evidence type="ECO:0000256" key="8">
    <source>
        <dbReference type="ARBA" id="ARBA00022777"/>
    </source>
</evidence>
<reference evidence="16" key="1">
    <citation type="submission" date="2016-07" db="EMBL/GenBank/DDBJ databases">
        <authorList>
            <person name="Florea S."/>
            <person name="Webb J.S."/>
            <person name="Jaromczyk J."/>
            <person name="Schardl C.L."/>
        </authorList>
    </citation>
    <scope>NUCLEOTIDE SEQUENCE [LARGE SCALE GENOMIC DNA]</scope>
    <source>
        <strain evidence="16">CY1</strain>
    </source>
</reference>
<dbReference type="PROSITE" id="PS50109">
    <property type="entry name" value="HIS_KIN"/>
    <property type="match status" value="1"/>
</dbReference>
<feature type="transmembrane region" description="Helical" evidence="12">
    <location>
        <begin position="301"/>
        <end position="323"/>
    </location>
</feature>
<dbReference type="InterPro" id="IPR004358">
    <property type="entry name" value="Sig_transdc_His_kin-like_C"/>
</dbReference>
<evidence type="ECO:0000259" key="13">
    <source>
        <dbReference type="PROSITE" id="PS50109"/>
    </source>
</evidence>
<evidence type="ECO:0000256" key="6">
    <source>
        <dbReference type="ARBA" id="ARBA00022679"/>
    </source>
</evidence>
<evidence type="ECO:0000256" key="7">
    <source>
        <dbReference type="ARBA" id="ARBA00022741"/>
    </source>
</evidence>
<feature type="domain" description="Histidine kinase" evidence="13">
    <location>
        <begin position="483"/>
        <end position="581"/>
    </location>
</feature>
<proteinExistence type="predicted"/>
<feature type="transmembrane region" description="Helical" evidence="12">
    <location>
        <begin position="16"/>
        <end position="36"/>
    </location>
</feature>
<dbReference type="SMART" id="SM00304">
    <property type="entry name" value="HAMP"/>
    <property type="match status" value="1"/>
</dbReference>
<keyword evidence="16" id="KW-1185">Reference proteome</keyword>
<name>A0A1V4H631_9BACL</name>
<sequence>MKIKLWFSNLSLKQKLLFLFALVGLIPLMITFIISYQKITSATLKSQNYAANQNYEQTLSSLSGTFTRIEKLSTMVILNDALVSALGTDPLQKDIGEQLIDFGKIETYTKTLEESSESERITYYIDDRFVVSGTDTRFRKLKLIEGREWSKKVINNAGRPTWVLYENESSNESRKYLTLGRILWDTRNYSDSIGLVTIDLDLKKIRDNLTRTVPEQVVYLINEEGQLVAGSDNVNAAHVSDLVISPSQIKETKSDFEEIKLNNMDYLLRCNQIGKTGIFLTSIIPKTAASKAVDIVGTQMIMIYVVVAAALMILIFPVTRSITARIFLLSRKMDQVRLGELRKLDIEPRDDEMGRLVSSYNYMINSVQDLLQEQYQLGQEKKGAELKALQSQINPHFLYNTLDMLNWMAQREERDNIQQVVYALSDYYKLILNKGEDLVTLKDELRMCRIYVDIQQRRFRGRITFAIEVDEELLDCLLPKITLQPLVENAIVHGITEKPDGKGTVTIKATAKDQRLLLSIEDDGIGLKNDLSDRPGYRGSGYGIKNIEKRLELYFGESQCMRYESDSDTGTRITIDVPVVRHSNNM</sequence>
<dbReference type="GO" id="GO:0005524">
    <property type="term" value="F:ATP binding"/>
    <property type="evidence" value="ECO:0007669"/>
    <property type="project" value="UniProtKB-KW"/>
</dbReference>
<keyword evidence="12" id="KW-0812">Transmembrane</keyword>
<dbReference type="AlphaFoldDB" id="A0A1V4H631"/>
<feature type="domain" description="HAMP" evidence="14">
    <location>
        <begin position="320"/>
        <end position="372"/>
    </location>
</feature>
<dbReference type="EMBL" id="MBTG01000073">
    <property type="protein sequence ID" value="OPH46580.1"/>
    <property type="molecule type" value="Genomic_DNA"/>
</dbReference>
<evidence type="ECO:0000256" key="5">
    <source>
        <dbReference type="ARBA" id="ARBA00022553"/>
    </source>
</evidence>
<dbReference type="InterPro" id="IPR003660">
    <property type="entry name" value="HAMP_dom"/>
</dbReference>
<evidence type="ECO:0000256" key="1">
    <source>
        <dbReference type="ARBA" id="ARBA00000085"/>
    </source>
</evidence>
<dbReference type="SUPFAM" id="SSF55874">
    <property type="entry name" value="ATPase domain of HSP90 chaperone/DNA topoisomerase II/histidine kinase"/>
    <property type="match status" value="1"/>
</dbReference>
<keyword evidence="9" id="KW-0067">ATP-binding</keyword>
<organism evidence="15 16">
    <name type="scientific">Paenibacillus ferrarius</name>
    <dbReference type="NCBI Taxonomy" id="1469647"/>
    <lineage>
        <taxon>Bacteria</taxon>
        <taxon>Bacillati</taxon>
        <taxon>Bacillota</taxon>
        <taxon>Bacilli</taxon>
        <taxon>Bacillales</taxon>
        <taxon>Paenibacillaceae</taxon>
        <taxon>Paenibacillus</taxon>
    </lineage>
</organism>
<dbReference type="PRINTS" id="PR00344">
    <property type="entry name" value="BCTRLSENSOR"/>
</dbReference>
<gene>
    <name evidence="15" type="ORF">BC351_13875</name>
</gene>
<comment type="caution">
    <text evidence="15">The sequence shown here is derived from an EMBL/GenBank/DDBJ whole genome shotgun (WGS) entry which is preliminary data.</text>
</comment>
<dbReference type="Pfam" id="PF06580">
    <property type="entry name" value="His_kinase"/>
    <property type="match status" value="1"/>
</dbReference>
<comment type="catalytic activity">
    <reaction evidence="1">
        <text>ATP + protein L-histidine = ADP + protein N-phospho-L-histidine.</text>
        <dbReference type="EC" id="2.7.13.3"/>
    </reaction>
</comment>